<organism evidence="2 3">
    <name type="scientific">Geomonas anaerohicana</name>
    <dbReference type="NCBI Taxonomy" id="2798583"/>
    <lineage>
        <taxon>Bacteria</taxon>
        <taxon>Pseudomonadati</taxon>
        <taxon>Thermodesulfobacteriota</taxon>
        <taxon>Desulfuromonadia</taxon>
        <taxon>Geobacterales</taxon>
        <taxon>Geobacteraceae</taxon>
        <taxon>Geomonas</taxon>
    </lineage>
</organism>
<evidence type="ECO:0000313" key="3">
    <source>
        <dbReference type="Proteomes" id="UP000614714"/>
    </source>
</evidence>
<keyword evidence="3" id="KW-1185">Reference proteome</keyword>
<dbReference type="Proteomes" id="UP000614714">
    <property type="component" value="Unassembled WGS sequence"/>
</dbReference>
<accession>A0ABS0Y9V7</accession>
<sequence>MSKKLVVCFDGTWNKPDDGSDGKDTNTNVERLFASISGVNARSYSGGDLTAGTLKWYDSGVGTKWFEHIRGGAFGYGLSLNIREGYKFLIDNYDPGDEIYVYGFSRGAYTARSKGYITINLELPVPAQ</sequence>
<protein>
    <submittedName>
        <fullName evidence="2">DUF2235 domain-containing protein</fullName>
    </submittedName>
</protein>
<dbReference type="EMBL" id="JAEMHL010000001">
    <property type="protein sequence ID" value="MBJ6749061.1"/>
    <property type="molecule type" value="Genomic_DNA"/>
</dbReference>
<evidence type="ECO:0000313" key="2">
    <source>
        <dbReference type="EMBL" id="MBJ6749061.1"/>
    </source>
</evidence>
<proteinExistence type="predicted"/>
<dbReference type="InterPro" id="IPR018712">
    <property type="entry name" value="Tle1-like_cat"/>
</dbReference>
<gene>
    <name evidence="2" type="ORF">JFN91_02420</name>
</gene>
<feature type="domain" description="T6SS Phospholipase effector Tle1-like catalytic" evidence="1">
    <location>
        <begin position="3"/>
        <end position="113"/>
    </location>
</feature>
<comment type="caution">
    <text evidence="2">The sequence shown here is derived from an EMBL/GenBank/DDBJ whole genome shotgun (WGS) entry which is preliminary data.</text>
</comment>
<dbReference type="PANTHER" id="PTHR33840:SF1">
    <property type="entry name" value="TLE1 PHOSPHOLIPASE DOMAIN-CONTAINING PROTEIN"/>
    <property type="match status" value="1"/>
</dbReference>
<dbReference type="RefSeq" id="WP_199387610.1">
    <property type="nucleotide sequence ID" value="NZ_JAEMHL010000001.1"/>
</dbReference>
<reference evidence="2 3" key="1">
    <citation type="submission" date="2020-12" db="EMBL/GenBank/DDBJ databases">
        <title>Geomonas sp. Red421, isolated from paddy soil.</title>
        <authorList>
            <person name="Xu Z."/>
            <person name="Zhang Z."/>
            <person name="Masuda Y."/>
            <person name="Itoh H."/>
            <person name="Senoo K."/>
        </authorList>
    </citation>
    <scope>NUCLEOTIDE SEQUENCE [LARGE SCALE GENOMIC DNA]</scope>
    <source>
        <strain evidence="2 3">Red421</strain>
    </source>
</reference>
<name>A0ABS0Y9V7_9BACT</name>
<dbReference type="PANTHER" id="PTHR33840">
    <property type="match status" value="1"/>
</dbReference>
<evidence type="ECO:0000259" key="1">
    <source>
        <dbReference type="Pfam" id="PF09994"/>
    </source>
</evidence>
<dbReference type="Pfam" id="PF09994">
    <property type="entry name" value="T6SS_Tle1-like_cat"/>
    <property type="match status" value="1"/>
</dbReference>